<protein>
    <submittedName>
        <fullName evidence="1">ABC transporter substrate-binding protein</fullName>
    </submittedName>
</protein>
<reference evidence="1" key="1">
    <citation type="submission" date="2021-01" db="EMBL/GenBank/DDBJ databases">
        <title>Complete genome sequence of Clostridiales bacterium R-7.</title>
        <authorList>
            <person name="Mahoney-Kurpe S.C."/>
            <person name="Palevich N."/>
            <person name="Koike S."/>
            <person name="Moon C.D."/>
            <person name="Attwood G.T."/>
        </authorList>
    </citation>
    <scope>NUCLEOTIDE SEQUENCE</scope>
    <source>
        <strain evidence="1">R-7</strain>
    </source>
</reference>
<keyword evidence="2" id="KW-1185">Reference proteome</keyword>
<evidence type="ECO:0000313" key="1">
    <source>
        <dbReference type="EMBL" id="QUC65869.1"/>
    </source>
</evidence>
<evidence type="ECO:0000313" key="2">
    <source>
        <dbReference type="Proteomes" id="UP000682782"/>
    </source>
</evidence>
<name>A0AC61N482_9FIRM</name>
<dbReference type="EMBL" id="CP068393">
    <property type="protein sequence ID" value="QUC65869.1"/>
    <property type="molecule type" value="Genomic_DNA"/>
</dbReference>
<organism evidence="1 2">
    <name type="scientific">Aristaeella hokkaidonensis</name>
    <dbReference type="NCBI Taxonomy" id="3046382"/>
    <lineage>
        <taxon>Bacteria</taxon>
        <taxon>Bacillati</taxon>
        <taxon>Bacillota</taxon>
        <taxon>Clostridia</taxon>
        <taxon>Eubacteriales</taxon>
        <taxon>Aristaeellaceae</taxon>
        <taxon>Aristaeella</taxon>
    </lineage>
</organism>
<accession>A0AC61N482</accession>
<sequence>MKKFLSLILTLALILSVCSFAAADDLPTITIMFHGSNVSDDSAVLEKVNEYIADKVGAKLEVIWGTWGDFDEKAVNALTSGDKDVDIVFTCSWSSDEYNSYAKKGYFLKLDDLIEQYGADLKAAIPESLMQAATIEGAEGKGVYAVNGFKDTATQNTWDVNVTLLTELGYTVDDLMAKGFFDWDEIFAKAKEVKGDSFYPFLVEPMVAERMVTNSIIVAGDAGSTNLLSLYLNPEDVSADGVYGNKLVNKFGTPEYKAFAEKMHAYYEAGYIDPALSVGETSNDCRTNHQKDASYLIGTQSYAFGYEYSADVLARGAEIKFVPCTDPYVDTTASQGAMMAINSASEHPEEAFKFLALLNSDPVLMTLMNYGVEGIHYTLNDEGLVVFNDEARATYSPWTNGVGNVTILPDTASEGKGFRKSFQEYYAGAKGIPSLGFVFDNSPVENEMAALGNVAAQYALALDCGAVDPETELPSFLAALDAAGMEAYLNEANAQLEAYLAK</sequence>
<gene>
    <name evidence="1" type="ORF">JYE49_08230</name>
</gene>
<dbReference type="Proteomes" id="UP000682782">
    <property type="component" value="Chromosome"/>
</dbReference>
<proteinExistence type="predicted"/>